<dbReference type="InterPro" id="IPR010263">
    <property type="entry name" value="T6SS_TssK"/>
</dbReference>
<proteinExistence type="predicted"/>
<protein>
    <submittedName>
        <fullName evidence="1">Type VI secretion protein</fullName>
    </submittedName>
</protein>
<dbReference type="KEGG" id="nch:A0U93_00855"/>
<organism evidence="1 2">
    <name type="scientific">Neoasaia chiangmaiensis</name>
    <dbReference type="NCBI Taxonomy" id="320497"/>
    <lineage>
        <taxon>Bacteria</taxon>
        <taxon>Pseudomonadati</taxon>
        <taxon>Pseudomonadota</taxon>
        <taxon>Alphaproteobacteria</taxon>
        <taxon>Acetobacterales</taxon>
        <taxon>Acetobacteraceae</taxon>
        <taxon>Neoasaia</taxon>
    </lineage>
</organism>
<dbReference type="Proteomes" id="UP000188604">
    <property type="component" value="Chromosome"/>
</dbReference>
<dbReference type="RefSeq" id="WP_077805701.1">
    <property type="nucleotide sequence ID" value="NZ_BJXS01000010.1"/>
</dbReference>
<accession>A0A1U9KLV6</accession>
<dbReference type="AlphaFoldDB" id="A0A1U9KLV6"/>
<name>A0A1U9KLV6_9PROT</name>
<keyword evidence="2" id="KW-1185">Reference proteome</keyword>
<dbReference type="EMBL" id="CP014691">
    <property type="protein sequence ID" value="AQS86738.1"/>
    <property type="molecule type" value="Genomic_DNA"/>
</dbReference>
<dbReference type="Pfam" id="PF05936">
    <property type="entry name" value="T6SS_VasE"/>
    <property type="match status" value="1"/>
</dbReference>
<evidence type="ECO:0000313" key="1">
    <source>
        <dbReference type="EMBL" id="AQS86738.1"/>
    </source>
</evidence>
<gene>
    <name evidence="1" type="ORF">A0U93_00855</name>
</gene>
<dbReference type="PANTHER" id="PTHR35566:SF1">
    <property type="entry name" value="TYPE VI SECRETION SYSTEM BASEPLATE COMPONENT TSSK1"/>
    <property type="match status" value="1"/>
</dbReference>
<dbReference type="STRING" id="320497.A0U93_00855"/>
<sequence>MSWGSRVVWQEGMFLRAQHFQQQDRWSAHDLAQGLSLTRAYGWGFAELDIARDLLASGRIGLSTAKGIFGDGTRFSAPDESLLPPPLSVPDGARDVLVYLAIPIAGPGRMEFSADSGLARFSGTSQEIYDTHSGSPDPATITVGQLAPRLMLGTDDRAGYHCLSVARIVEVAADRRVVLDATWIPPVLTCAATPILANLLIELAGILHQRGEAIAGRLSAIGARSNTEIADFMLLQSLNGWQPLTAHLADGARIHPEELFRLLLTMAGELSTFTETSRRPDRFEPYRHDDLHRSFGPVTAAIRRALSSVLEQTAVQIPLKEHRHGVSVGAIADRTILTGGSIVLAVRADVPIETLRRVFPTTVKIGAVEHIRELVNVALPGIELRLLPVAPRQMPFISNALYFELERHSTQWDALRHSAGFAIHVSHDFPNLRLELWAIRA</sequence>
<dbReference type="PANTHER" id="PTHR35566">
    <property type="entry name" value="BLR3599 PROTEIN"/>
    <property type="match status" value="1"/>
</dbReference>
<dbReference type="OrthoDB" id="9775333at2"/>
<dbReference type="NCBIfam" id="TIGR03353">
    <property type="entry name" value="VI_chp_4"/>
    <property type="match status" value="1"/>
</dbReference>
<evidence type="ECO:0000313" key="2">
    <source>
        <dbReference type="Proteomes" id="UP000188604"/>
    </source>
</evidence>
<reference evidence="1 2" key="1">
    <citation type="submission" date="2016-03" db="EMBL/GenBank/DDBJ databases">
        <title>Acetic acid bacteria sequencing.</title>
        <authorList>
            <person name="Brandt J."/>
            <person name="Jakob F."/>
            <person name="Vogel R.F."/>
        </authorList>
    </citation>
    <scope>NUCLEOTIDE SEQUENCE [LARGE SCALE GENOMIC DNA]</scope>
    <source>
        <strain evidence="1 2">NBRC 101099</strain>
    </source>
</reference>